<organism evidence="1 2">
    <name type="scientific">Candidatus Ornithomonoglobus merdipullorum</name>
    <dbReference type="NCBI Taxonomy" id="2840895"/>
    <lineage>
        <taxon>Bacteria</taxon>
        <taxon>Bacillati</taxon>
        <taxon>Bacillota</taxon>
        <taxon>Clostridia</taxon>
        <taxon>Candidatus Ornithomonoglobus</taxon>
    </lineage>
</organism>
<sequence length="60" mass="6427">MTSSGMSFFKGVTTGLIVGAAVTMLADPVSDRQRTKLMKRTEGVFRNMGGMLDAAIGMFH</sequence>
<gene>
    <name evidence="1" type="ORF">IAA61_04520</name>
</gene>
<comment type="caution">
    <text evidence="1">The sequence shown here is derived from an EMBL/GenBank/DDBJ whole genome shotgun (WGS) entry which is preliminary data.</text>
</comment>
<accession>A0A9D1MBI8</accession>
<evidence type="ECO:0000313" key="1">
    <source>
        <dbReference type="EMBL" id="HIU57063.1"/>
    </source>
</evidence>
<proteinExistence type="predicted"/>
<evidence type="ECO:0000313" key="2">
    <source>
        <dbReference type="Proteomes" id="UP000824109"/>
    </source>
</evidence>
<reference evidence="1" key="2">
    <citation type="journal article" date="2021" name="PeerJ">
        <title>Extensive microbial diversity within the chicken gut microbiome revealed by metagenomics and culture.</title>
        <authorList>
            <person name="Gilroy R."/>
            <person name="Ravi A."/>
            <person name="Getino M."/>
            <person name="Pursley I."/>
            <person name="Horton D.L."/>
            <person name="Alikhan N.F."/>
            <person name="Baker D."/>
            <person name="Gharbi K."/>
            <person name="Hall N."/>
            <person name="Watson M."/>
            <person name="Adriaenssens E.M."/>
            <person name="Foster-Nyarko E."/>
            <person name="Jarju S."/>
            <person name="Secka A."/>
            <person name="Antonio M."/>
            <person name="Oren A."/>
            <person name="Chaudhuri R.R."/>
            <person name="La Ragione R."/>
            <person name="Hildebrand F."/>
            <person name="Pallen M.J."/>
        </authorList>
    </citation>
    <scope>NUCLEOTIDE SEQUENCE</scope>
    <source>
        <strain evidence="1">USAMLcec3-3695</strain>
    </source>
</reference>
<dbReference type="AlphaFoldDB" id="A0A9D1MBI8"/>
<name>A0A9D1MBI8_9FIRM</name>
<reference evidence="1" key="1">
    <citation type="submission" date="2020-10" db="EMBL/GenBank/DDBJ databases">
        <authorList>
            <person name="Gilroy R."/>
        </authorList>
    </citation>
    <scope>NUCLEOTIDE SEQUENCE</scope>
    <source>
        <strain evidence="1">USAMLcec3-3695</strain>
    </source>
</reference>
<evidence type="ECO:0008006" key="3">
    <source>
        <dbReference type="Google" id="ProtNLM"/>
    </source>
</evidence>
<dbReference type="Proteomes" id="UP000824109">
    <property type="component" value="Unassembled WGS sequence"/>
</dbReference>
<protein>
    <recommendedName>
        <fullName evidence="3">YtxH domain-containing protein</fullName>
    </recommendedName>
</protein>
<dbReference type="EMBL" id="DVNB01000049">
    <property type="protein sequence ID" value="HIU57063.1"/>
    <property type="molecule type" value="Genomic_DNA"/>
</dbReference>